<protein>
    <recommendedName>
        <fullName evidence="3">Lipoprotein</fullName>
    </recommendedName>
</protein>
<accession>A0A9X3I2B0</accession>
<comment type="caution">
    <text evidence="1">The sequence shown here is derived from an EMBL/GenBank/DDBJ whole genome shotgun (WGS) entry which is preliminary data.</text>
</comment>
<dbReference type="EMBL" id="JAPJDA010000027">
    <property type="protein sequence ID" value="MCX2839449.1"/>
    <property type="molecule type" value="Genomic_DNA"/>
</dbReference>
<proteinExistence type="predicted"/>
<evidence type="ECO:0000313" key="1">
    <source>
        <dbReference type="EMBL" id="MCX2839449.1"/>
    </source>
</evidence>
<name>A0A9X3I2B0_9FLAO</name>
<dbReference type="AlphaFoldDB" id="A0A9X3I2B0"/>
<keyword evidence="2" id="KW-1185">Reference proteome</keyword>
<reference evidence="1" key="1">
    <citation type="submission" date="2022-11" db="EMBL/GenBank/DDBJ databases">
        <title>Salinimicrobium profundisediminis sp. nov., isolated from deep-sea sediment of the Mariana Trench.</title>
        <authorList>
            <person name="Fu H."/>
        </authorList>
    </citation>
    <scope>NUCLEOTIDE SEQUENCE</scope>
    <source>
        <strain evidence="1">MT39</strain>
    </source>
</reference>
<sequence length="241" mass="27423">MKNYLLLLFIILLVVSCKTVSFGGDSFTDLSSQPFPGMIGAYSENLTSSNFKEAGVPHLEEKIRLTVKKGNFTRSSLRKFNKKVLSKDQKLEIIDSLDLRPQYHKFEISDKIGLIDALNSPANTSLRNYLGTNDKNVILTSTNIYFPDEIAQAIDNFSEIYLVNNRKSSYSLELLKKDKSREIIEFSDGVSFEYGFSAFCWAENNRRQPLIAAFRERNSSCPGNTVKDPKKLKKDDVFDKM</sequence>
<gene>
    <name evidence="1" type="ORF">OQ279_14960</name>
</gene>
<dbReference type="RefSeq" id="WP_266070814.1">
    <property type="nucleotide sequence ID" value="NZ_JAPJDA010000027.1"/>
</dbReference>
<organism evidence="1 2">
    <name type="scientific">Salinimicrobium profundisediminis</name>
    <dbReference type="NCBI Taxonomy" id="2994553"/>
    <lineage>
        <taxon>Bacteria</taxon>
        <taxon>Pseudomonadati</taxon>
        <taxon>Bacteroidota</taxon>
        <taxon>Flavobacteriia</taxon>
        <taxon>Flavobacteriales</taxon>
        <taxon>Flavobacteriaceae</taxon>
        <taxon>Salinimicrobium</taxon>
    </lineage>
</organism>
<dbReference type="PROSITE" id="PS51257">
    <property type="entry name" value="PROKAR_LIPOPROTEIN"/>
    <property type="match status" value="1"/>
</dbReference>
<dbReference type="Proteomes" id="UP001148482">
    <property type="component" value="Unassembled WGS sequence"/>
</dbReference>
<evidence type="ECO:0008006" key="3">
    <source>
        <dbReference type="Google" id="ProtNLM"/>
    </source>
</evidence>
<evidence type="ECO:0000313" key="2">
    <source>
        <dbReference type="Proteomes" id="UP001148482"/>
    </source>
</evidence>